<feature type="compositionally biased region" description="Polar residues" evidence="5">
    <location>
        <begin position="63"/>
        <end position="81"/>
    </location>
</feature>
<dbReference type="CDD" id="cd00067">
    <property type="entry name" value="GAL4"/>
    <property type="match status" value="1"/>
</dbReference>
<dbReference type="SUPFAM" id="SSF57701">
    <property type="entry name" value="Zn2/Cys6 DNA-binding domain"/>
    <property type="match status" value="1"/>
</dbReference>
<gene>
    <name evidence="7" type="ORF">AJ79_00198</name>
</gene>
<protein>
    <recommendedName>
        <fullName evidence="6">Zn(2)-C6 fungal-type domain-containing protein</fullName>
    </recommendedName>
</protein>
<dbReference type="AlphaFoldDB" id="A0A2B7YBY7"/>
<dbReference type="PROSITE" id="PS00463">
    <property type="entry name" value="ZN2_CY6_FUNGAL_1"/>
    <property type="match status" value="1"/>
</dbReference>
<feature type="region of interest" description="Disordered" evidence="5">
    <location>
        <begin position="41"/>
        <end position="117"/>
    </location>
</feature>
<comment type="caution">
    <text evidence="7">The sequence shown here is derived from an EMBL/GenBank/DDBJ whole genome shotgun (WGS) entry which is preliminary data.</text>
</comment>
<dbReference type="InterPro" id="IPR052761">
    <property type="entry name" value="Fungal_Detox/Toxin_TFs"/>
</dbReference>
<dbReference type="Proteomes" id="UP000223968">
    <property type="component" value="Unassembled WGS sequence"/>
</dbReference>
<evidence type="ECO:0000256" key="5">
    <source>
        <dbReference type="SAM" id="MobiDB-lite"/>
    </source>
</evidence>
<keyword evidence="3" id="KW-0804">Transcription</keyword>
<name>A0A2B7YBY7_9EURO</name>
<evidence type="ECO:0000256" key="3">
    <source>
        <dbReference type="ARBA" id="ARBA00023163"/>
    </source>
</evidence>
<organism evidence="7 8">
    <name type="scientific">Helicocarpus griseus UAMH5409</name>
    <dbReference type="NCBI Taxonomy" id="1447875"/>
    <lineage>
        <taxon>Eukaryota</taxon>
        <taxon>Fungi</taxon>
        <taxon>Dikarya</taxon>
        <taxon>Ascomycota</taxon>
        <taxon>Pezizomycotina</taxon>
        <taxon>Eurotiomycetes</taxon>
        <taxon>Eurotiomycetidae</taxon>
        <taxon>Onygenales</taxon>
        <taxon>Ajellomycetaceae</taxon>
        <taxon>Helicocarpus</taxon>
    </lineage>
</organism>
<dbReference type="STRING" id="1447875.A0A2B7YBY7"/>
<dbReference type="Gene3D" id="4.10.240.10">
    <property type="entry name" value="Zn(2)-C6 fungal-type DNA-binding domain"/>
    <property type="match status" value="1"/>
</dbReference>
<dbReference type="GO" id="GO:0000981">
    <property type="term" value="F:DNA-binding transcription factor activity, RNA polymerase II-specific"/>
    <property type="evidence" value="ECO:0007669"/>
    <property type="project" value="InterPro"/>
</dbReference>
<proteinExistence type="predicted"/>
<evidence type="ECO:0000256" key="4">
    <source>
        <dbReference type="ARBA" id="ARBA00023242"/>
    </source>
</evidence>
<feature type="domain" description="Zn(2)-C6 fungal-type" evidence="6">
    <location>
        <begin position="11"/>
        <end position="43"/>
    </location>
</feature>
<evidence type="ECO:0000313" key="7">
    <source>
        <dbReference type="EMBL" id="PGH18785.1"/>
    </source>
</evidence>
<dbReference type="Pfam" id="PF00172">
    <property type="entry name" value="Zn_clus"/>
    <property type="match status" value="1"/>
</dbReference>
<evidence type="ECO:0000256" key="2">
    <source>
        <dbReference type="ARBA" id="ARBA00023125"/>
    </source>
</evidence>
<keyword evidence="1" id="KW-0805">Transcription regulation</keyword>
<dbReference type="OrthoDB" id="25921at2759"/>
<keyword evidence="4" id="KW-0539">Nucleus</keyword>
<evidence type="ECO:0000259" key="6">
    <source>
        <dbReference type="PROSITE" id="PS50048"/>
    </source>
</evidence>
<dbReference type="PROSITE" id="PS50048">
    <property type="entry name" value="ZN2_CY6_FUNGAL_2"/>
    <property type="match status" value="1"/>
</dbReference>
<dbReference type="PANTHER" id="PTHR47425">
    <property type="entry name" value="FARB-RELATED"/>
    <property type="match status" value="1"/>
</dbReference>
<evidence type="ECO:0000313" key="8">
    <source>
        <dbReference type="Proteomes" id="UP000223968"/>
    </source>
</evidence>
<accession>A0A2B7YBY7</accession>
<reference evidence="7 8" key="1">
    <citation type="submission" date="2017-10" db="EMBL/GenBank/DDBJ databases">
        <title>Comparative genomics in systemic dimorphic fungi from Ajellomycetaceae.</title>
        <authorList>
            <person name="Munoz J.F."/>
            <person name="Mcewen J.G."/>
            <person name="Clay O.K."/>
            <person name="Cuomo C.A."/>
        </authorList>
    </citation>
    <scope>NUCLEOTIDE SEQUENCE [LARGE SCALE GENOMIC DNA]</scope>
    <source>
        <strain evidence="7 8">UAMH5409</strain>
    </source>
</reference>
<dbReference type="InterPro" id="IPR001138">
    <property type="entry name" value="Zn2Cys6_DnaBD"/>
</dbReference>
<sequence>MSSRRYRSALACEKCRRRKVRCSVTVTGVPCIPCTQDGSECTVRHGTPQIQPRNRSVAPRPARQNSTAERTGPLSPTSDNIGLSPLAGIGPGREELRSARVQGDPRPSDNSYQNEERSAAEIATAAFGQNKTDEVPFYTGTQINNLSLLLRAKLNFHE</sequence>
<dbReference type="GO" id="GO:0008270">
    <property type="term" value="F:zinc ion binding"/>
    <property type="evidence" value="ECO:0007669"/>
    <property type="project" value="InterPro"/>
</dbReference>
<dbReference type="EMBL" id="PDNB01000002">
    <property type="protein sequence ID" value="PGH18785.1"/>
    <property type="molecule type" value="Genomic_DNA"/>
</dbReference>
<dbReference type="PANTHER" id="PTHR47425:SF3">
    <property type="entry name" value="ZN(II)2CYS6 TRANSCRIPTION FACTOR (EUROFUNG)"/>
    <property type="match status" value="1"/>
</dbReference>
<dbReference type="GO" id="GO:0003677">
    <property type="term" value="F:DNA binding"/>
    <property type="evidence" value="ECO:0007669"/>
    <property type="project" value="UniProtKB-KW"/>
</dbReference>
<keyword evidence="8" id="KW-1185">Reference proteome</keyword>
<dbReference type="SMART" id="SM00066">
    <property type="entry name" value="GAL4"/>
    <property type="match status" value="1"/>
</dbReference>
<dbReference type="InterPro" id="IPR036864">
    <property type="entry name" value="Zn2-C6_fun-type_DNA-bd_sf"/>
</dbReference>
<evidence type="ECO:0000256" key="1">
    <source>
        <dbReference type="ARBA" id="ARBA00023015"/>
    </source>
</evidence>
<keyword evidence="2" id="KW-0238">DNA-binding</keyword>